<feature type="transmembrane region" description="Helical" evidence="7">
    <location>
        <begin position="142"/>
        <end position="159"/>
    </location>
</feature>
<keyword evidence="9" id="KW-1185">Reference proteome</keyword>
<gene>
    <name evidence="8" type="ORF">ACFP73_14025</name>
</gene>
<feature type="transmembrane region" description="Helical" evidence="7">
    <location>
        <begin position="110"/>
        <end position="130"/>
    </location>
</feature>
<keyword evidence="3" id="KW-1003">Cell membrane</keyword>
<evidence type="ECO:0000313" key="9">
    <source>
        <dbReference type="Proteomes" id="UP001596215"/>
    </source>
</evidence>
<organism evidence="8 9">
    <name type="scientific">Tatumella punctata</name>
    <dbReference type="NCBI Taxonomy" id="399969"/>
    <lineage>
        <taxon>Bacteria</taxon>
        <taxon>Pseudomonadati</taxon>
        <taxon>Pseudomonadota</taxon>
        <taxon>Gammaproteobacteria</taxon>
        <taxon>Enterobacterales</taxon>
        <taxon>Erwiniaceae</taxon>
        <taxon>Tatumella</taxon>
    </lineage>
</organism>
<evidence type="ECO:0000256" key="4">
    <source>
        <dbReference type="ARBA" id="ARBA00022692"/>
    </source>
</evidence>
<feature type="transmembrane region" description="Helical" evidence="7">
    <location>
        <begin position="38"/>
        <end position="56"/>
    </location>
</feature>
<evidence type="ECO:0000256" key="6">
    <source>
        <dbReference type="ARBA" id="ARBA00023136"/>
    </source>
</evidence>
<dbReference type="PANTHER" id="PTHR30250">
    <property type="entry name" value="PST FAMILY PREDICTED COLANIC ACID TRANSPORTER"/>
    <property type="match status" value="1"/>
</dbReference>
<dbReference type="EMBL" id="JBHSUC010000021">
    <property type="protein sequence ID" value="MFC6363192.1"/>
    <property type="molecule type" value="Genomic_DNA"/>
</dbReference>
<evidence type="ECO:0000313" key="8">
    <source>
        <dbReference type="EMBL" id="MFC6363192.1"/>
    </source>
</evidence>
<feature type="transmembrane region" description="Helical" evidence="7">
    <location>
        <begin position="412"/>
        <end position="433"/>
    </location>
</feature>
<dbReference type="PANTHER" id="PTHR30250:SF10">
    <property type="entry name" value="LIPOPOLYSACCHARIDE BIOSYNTHESIS PROTEIN WZXC"/>
    <property type="match status" value="1"/>
</dbReference>
<keyword evidence="4 7" id="KW-0812">Transmembrane</keyword>
<reference evidence="9" key="1">
    <citation type="journal article" date="2019" name="Int. J. Syst. Evol. Microbiol.">
        <title>The Global Catalogue of Microorganisms (GCM) 10K type strain sequencing project: providing services to taxonomists for standard genome sequencing and annotation.</title>
        <authorList>
            <consortium name="The Broad Institute Genomics Platform"/>
            <consortium name="The Broad Institute Genome Sequencing Center for Infectious Disease"/>
            <person name="Wu L."/>
            <person name="Ma J."/>
        </authorList>
    </citation>
    <scope>NUCLEOTIDE SEQUENCE [LARGE SCALE GENOMIC DNA]</scope>
    <source>
        <strain evidence="9">CGMCC 4.1530</strain>
    </source>
</reference>
<comment type="similarity">
    <text evidence="2">Belongs to the polysaccharide synthase family.</text>
</comment>
<evidence type="ECO:0000256" key="5">
    <source>
        <dbReference type="ARBA" id="ARBA00022989"/>
    </source>
</evidence>
<feature type="transmembrane region" description="Helical" evidence="7">
    <location>
        <begin position="351"/>
        <end position="371"/>
    </location>
</feature>
<keyword evidence="6 7" id="KW-0472">Membrane</keyword>
<evidence type="ECO:0000256" key="3">
    <source>
        <dbReference type="ARBA" id="ARBA00022475"/>
    </source>
</evidence>
<feature type="transmembrane region" description="Helical" evidence="7">
    <location>
        <begin position="286"/>
        <end position="313"/>
    </location>
</feature>
<name>A0ABW1VTR1_9GAMM</name>
<comment type="caution">
    <text evidence="8">The sequence shown here is derived from an EMBL/GenBank/DDBJ whole genome shotgun (WGS) entry which is preliminary data.</text>
</comment>
<keyword evidence="5 7" id="KW-1133">Transmembrane helix</keyword>
<dbReference type="RefSeq" id="WP_343877082.1">
    <property type="nucleotide sequence ID" value="NZ_BAAAFW010000056.1"/>
</dbReference>
<sequence length="477" mass="53249">MSLISNAKWNAFSQLFKISIQLINLIYLAKIIPPNEYGLMAMAAVVITLGILLRDLGTSAALIQRKILSEALKNTVFWMNTLMGLIIAIIVSMSAPFIADIYNQEKLTYVLIMISVTFPLSSCAAAHLALMERESQFKKISSIEISSSLLSVLVAVFLAHKGYGVYSLVGQSITLSLVSAIQFWYCSSWRPSFKNMIAMSELKEIFNFSANLSLFNLINYFSRNADSFIIGKFMSAAILGNYNLAYRIMLFPLQSLTFVASRSLYPVLSRQQDGNDLVLNTYTNCVFVIVLITAPLMTGLALLSVPFINIIFGPQWFLTADVLKWLAPTAIIQSVLSTTGSVFSAKGRTDILFKLGVVGTILQLGSFIIGMNFSITTFAMCYLIANILNFFPVMICLLNLISGSFVSFINTLMPIVFSTLSMIIVLEIFNVYIYPFNSISGLSFLILYAFIGAFFYFIFLYILSIKFRNFFSKTNKR</sequence>
<dbReference type="Proteomes" id="UP001596215">
    <property type="component" value="Unassembled WGS sequence"/>
</dbReference>
<dbReference type="Pfam" id="PF13440">
    <property type="entry name" value="Polysacc_synt_3"/>
    <property type="match status" value="1"/>
</dbReference>
<feature type="transmembrane region" description="Helical" evidence="7">
    <location>
        <begin position="377"/>
        <end position="400"/>
    </location>
</feature>
<evidence type="ECO:0000256" key="7">
    <source>
        <dbReference type="SAM" id="Phobius"/>
    </source>
</evidence>
<dbReference type="InterPro" id="IPR050833">
    <property type="entry name" value="Poly_Biosynth_Transport"/>
</dbReference>
<feature type="transmembrane region" description="Helical" evidence="7">
    <location>
        <begin position="77"/>
        <end position="98"/>
    </location>
</feature>
<comment type="subcellular location">
    <subcellularLocation>
        <location evidence="1">Cell membrane</location>
        <topology evidence="1">Multi-pass membrane protein</topology>
    </subcellularLocation>
</comment>
<feature type="transmembrane region" description="Helical" evidence="7">
    <location>
        <begin position="165"/>
        <end position="185"/>
    </location>
</feature>
<feature type="transmembrane region" description="Helical" evidence="7">
    <location>
        <begin position="325"/>
        <end position="344"/>
    </location>
</feature>
<evidence type="ECO:0000256" key="2">
    <source>
        <dbReference type="ARBA" id="ARBA00007430"/>
    </source>
</evidence>
<dbReference type="CDD" id="cd13127">
    <property type="entry name" value="MATE_tuaB_like"/>
    <property type="match status" value="1"/>
</dbReference>
<protein>
    <submittedName>
        <fullName evidence="8">Lipopolysaccharide biosynthesis protein</fullName>
    </submittedName>
</protein>
<feature type="transmembrane region" description="Helical" evidence="7">
    <location>
        <begin position="439"/>
        <end position="463"/>
    </location>
</feature>
<proteinExistence type="inferred from homology"/>
<accession>A0ABW1VTR1</accession>
<evidence type="ECO:0000256" key="1">
    <source>
        <dbReference type="ARBA" id="ARBA00004651"/>
    </source>
</evidence>